<sequence>MTKKWLFFIIAALIGCILAFAAMLFIPKSNDGTQKILIKKGDSISTISQQLASKEVIYSRPFLVLSSRLLGRSQVRPGQYRLSESMSTWDILQKLAGNPDSFYVRIPEGSTIKDMRRIIKNLPHLDDTTSHLSTAQFIQKIDANAPADRYPEGLFFPDTYEYTPGMNDVQLFKIAYDKMQNELQDAWDDRQNNLPYQNPYELLIMASIIEKETAHPNDREHVAAVFVNRLRIDMRLQTDPTVIYGMGERYSGKIYRSDLRRDTPYNTYTRAGLPPTPISLPSTAALQAAGNPSSEKYLYFVSKMDSTGESYFSHDLKEHNAAVNKYIRKRGN</sequence>
<comment type="function">
    <text evidence="7">Functions as a peptidoglycan terminase that cleaves nascent peptidoglycan strands endolytically to terminate their elongation.</text>
</comment>
<keyword evidence="3 7" id="KW-1133">Transmembrane helix</keyword>
<organism evidence="8 9">
    <name type="scientific">Vitreoscilla stercoraria</name>
    <dbReference type="NCBI Taxonomy" id="61"/>
    <lineage>
        <taxon>Bacteria</taxon>
        <taxon>Pseudomonadati</taxon>
        <taxon>Pseudomonadota</taxon>
        <taxon>Betaproteobacteria</taxon>
        <taxon>Neisseriales</taxon>
        <taxon>Neisseriaceae</taxon>
        <taxon>Vitreoscilla</taxon>
    </lineage>
</organism>
<evidence type="ECO:0000256" key="7">
    <source>
        <dbReference type="HAMAP-Rule" id="MF_02065"/>
    </source>
</evidence>
<dbReference type="PANTHER" id="PTHR30518">
    <property type="entry name" value="ENDOLYTIC MUREIN TRANSGLYCOSYLASE"/>
    <property type="match status" value="1"/>
</dbReference>
<feature type="site" description="Important for catalytic activity" evidence="7">
    <location>
        <position position="212"/>
    </location>
</feature>
<dbReference type="HAMAP" id="MF_02065">
    <property type="entry name" value="MltG"/>
    <property type="match status" value="1"/>
</dbReference>
<evidence type="ECO:0000256" key="1">
    <source>
        <dbReference type="ARBA" id="ARBA00022475"/>
    </source>
</evidence>
<comment type="similarity">
    <text evidence="7">Belongs to the transglycosylase MltG family.</text>
</comment>
<reference evidence="8" key="2">
    <citation type="journal article" date="2022" name="Res Sq">
        <title>Evolution of multicellular longitudinally dividing oral cavity symbionts (Neisseriaceae).</title>
        <authorList>
            <person name="Nyongesa S."/>
            <person name="Weber P."/>
            <person name="Bernet E."/>
            <person name="Pullido F."/>
            <person name="Nieckarz M."/>
            <person name="Delaby M."/>
            <person name="Nieves C."/>
            <person name="Viehboeck T."/>
            <person name="Krause N."/>
            <person name="Rivera-Millot A."/>
            <person name="Nakamura A."/>
            <person name="Vischer N."/>
            <person name="VanNieuwenhze M."/>
            <person name="Brun Y."/>
            <person name="Cava F."/>
            <person name="Bulgheresi S."/>
            <person name="Veyrier F."/>
        </authorList>
    </citation>
    <scope>NUCLEOTIDE SEQUENCE</scope>
    <source>
        <strain evidence="8">SAG 1488-6</strain>
    </source>
</reference>
<accession>A0ABY4EAM5</accession>
<dbReference type="RefSeq" id="WP_019957145.1">
    <property type="nucleotide sequence ID" value="NZ_CP091512.1"/>
</dbReference>
<name>A0ABY4EAM5_VITST</name>
<keyword evidence="2 7" id="KW-0812">Transmembrane</keyword>
<dbReference type="Proteomes" id="UP000832034">
    <property type="component" value="Chromosome"/>
</dbReference>
<dbReference type="PROSITE" id="PS51257">
    <property type="entry name" value="PROKAR_LIPOPROTEIN"/>
    <property type="match status" value="1"/>
</dbReference>
<keyword evidence="9" id="KW-1185">Reference proteome</keyword>
<dbReference type="Gene3D" id="3.30.1490.480">
    <property type="entry name" value="Endolytic murein transglycosylase"/>
    <property type="match status" value="1"/>
</dbReference>
<evidence type="ECO:0000256" key="4">
    <source>
        <dbReference type="ARBA" id="ARBA00023136"/>
    </source>
</evidence>
<dbReference type="EC" id="4.2.2.29" evidence="7"/>
<dbReference type="InterPro" id="IPR003770">
    <property type="entry name" value="MLTG-like"/>
</dbReference>
<keyword evidence="5 7" id="KW-0456">Lyase</keyword>
<dbReference type="CDD" id="cd08010">
    <property type="entry name" value="MltG_like"/>
    <property type="match status" value="1"/>
</dbReference>
<dbReference type="NCBIfam" id="TIGR00247">
    <property type="entry name" value="endolytic transglycosylase MltG"/>
    <property type="match status" value="1"/>
</dbReference>
<comment type="catalytic activity">
    <reaction evidence="7">
        <text>a peptidoglycan chain = a peptidoglycan chain with N-acetyl-1,6-anhydromuramyl-[peptide] at the reducing end + a peptidoglycan chain with N-acetylglucosamine at the non-reducing end.</text>
        <dbReference type="EC" id="4.2.2.29"/>
    </reaction>
</comment>
<evidence type="ECO:0000256" key="3">
    <source>
        <dbReference type="ARBA" id="ARBA00022989"/>
    </source>
</evidence>
<dbReference type="Gene3D" id="3.30.160.60">
    <property type="entry name" value="Classic Zinc Finger"/>
    <property type="match status" value="1"/>
</dbReference>
<evidence type="ECO:0000256" key="6">
    <source>
        <dbReference type="ARBA" id="ARBA00023316"/>
    </source>
</evidence>
<proteinExistence type="inferred from homology"/>
<dbReference type="EMBL" id="CP091512">
    <property type="protein sequence ID" value="UOO92813.1"/>
    <property type="molecule type" value="Genomic_DNA"/>
</dbReference>
<keyword evidence="4 7" id="KW-0472">Membrane</keyword>
<evidence type="ECO:0000313" key="9">
    <source>
        <dbReference type="Proteomes" id="UP000832034"/>
    </source>
</evidence>
<dbReference type="PANTHER" id="PTHR30518:SF2">
    <property type="entry name" value="ENDOLYTIC MUREIN TRANSGLYCOSYLASE"/>
    <property type="match status" value="1"/>
</dbReference>
<evidence type="ECO:0000313" key="8">
    <source>
        <dbReference type="EMBL" id="UOO92813.1"/>
    </source>
</evidence>
<keyword evidence="6 7" id="KW-0961">Cell wall biogenesis/degradation</keyword>
<keyword evidence="1 7" id="KW-1003">Cell membrane</keyword>
<gene>
    <name evidence="7 8" type="primary">mltG</name>
    <name evidence="8" type="ORF">LVJ81_01835</name>
</gene>
<keyword evidence="7" id="KW-0997">Cell inner membrane</keyword>
<reference evidence="8" key="1">
    <citation type="submission" date="2021-12" db="EMBL/GenBank/DDBJ databases">
        <authorList>
            <person name="Veyrier F.J."/>
        </authorList>
    </citation>
    <scope>NUCLEOTIDE SEQUENCE</scope>
    <source>
        <strain evidence="8">SAG 1488-6</strain>
    </source>
</reference>
<protein>
    <recommendedName>
        <fullName evidence="7">Endolytic murein transglycosylase</fullName>
        <ecNumber evidence="7">4.2.2.29</ecNumber>
    </recommendedName>
    <alternativeName>
        <fullName evidence="7">Peptidoglycan lytic transglycosylase</fullName>
    </alternativeName>
    <alternativeName>
        <fullName evidence="7">Peptidoglycan polymerization terminase</fullName>
    </alternativeName>
</protein>
<evidence type="ECO:0000256" key="5">
    <source>
        <dbReference type="ARBA" id="ARBA00023239"/>
    </source>
</evidence>
<dbReference type="Pfam" id="PF02618">
    <property type="entry name" value="YceG"/>
    <property type="match status" value="1"/>
</dbReference>
<evidence type="ECO:0000256" key="2">
    <source>
        <dbReference type="ARBA" id="ARBA00022692"/>
    </source>
</evidence>